<keyword evidence="1" id="KW-0472">Membrane</keyword>
<dbReference type="InterPro" id="IPR042150">
    <property type="entry name" value="MmRce1-like"/>
</dbReference>
<dbReference type="InterPro" id="IPR003675">
    <property type="entry name" value="Rce1/LyrA-like_dom"/>
</dbReference>
<dbReference type="GO" id="GO:0008233">
    <property type="term" value="F:peptidase activity"/>
    <property type="evidence" value="ECO:0007669"/>
    <property type="project" value="UniProtKB-KW"/>
</dbReference>
<dbReference type="GO" id="GO:0006508">
    <property type="term" value="P:proteolysis"/>
    <property type="evidence" value="ECO:0007669"/>
    <property type="project" value="UniProtKB-KW"/>
</dbReference>
<dbReference type="Pfam" id="PF02517">
    <property type="entry name" value="Rce1-like"/>
    <property type="match status" value="1"/>
</dbReference>
<accession>A0ABQ1N4R6</accession>
<feature type="transmembrane region" description="Helical" evidence="1">
    <location>
        <begin position="155"/>
        <end position="173"/>
    </location>
</feature>
<feature type="transmembrane region" description="Helical" evidence="1">
    <location>
        <begin position="244"/>
        <end position="262"/>
    </location>
</feature>
<feature type="transmembrane region" description="Helical" evidence="1">
    <location>
        <begin position="85"/>
        <end position="105"/>
    </location>
</feature>
<reference evidence="4" key="1">
    <citation type="journal article" date="2019" name="Int. J. Syst. Evol. Microbiol.">
        <title>The Global Catalogue of Microorganisms (GCM) 10K type strain sequencing project: providing services to taxonomists for standard genome sequencing and annotation.</title>
        <authorList>
            <consortium name="The Broad Institute Genomics Platform"/>
            <consortium name="The Broad Institute Genome Sequencing Center for Infectious Disease"/>
            <person name="Wu L."/>
            <person name="Ma J."/>
        </authorList>
    </citation>
    <scope>NUCLEOTIDE SEQUENCE [LARGE SCALE GENOMIC DNA]</scope>
    <source>
        <strain evidence="4">CGMCC 1.15472</strain>
    </source>
</reference>
<protein>
    <submittedName>
        <fullName evidence="3">CAAX amino protease</fullName>
    </submittedName>
</protein>
<gene>
    <name evidence="3" type="ORF">GCM10010974_36110</name>
</gene>
<proteinExistence type="predicted"/>
<feature type="transmembrane region" description="Helical" evidence="1">
    <location>
        <begin position="213"/>
        <end position="232"/>
    </location>
</feature>
<comment type="caution">
    <text evidence="3">The sequence shown here is derived from an EMBL/GenBank/DDBJ whole genome shotgun (WGS) entry which is preliminary data.</text>
</comment>
<feature type="transmembrane region" description="Helical" evidence="1">
    <location>
        <begin position="185"/>
        <end position="206"/>
    </location>
</feature>
<evidence type="ECO:0000313" key="3">
    <source>
        <dbReference type="EMBL" id="GGC50811.1"/>
    </source>
</evidence>
<dbReference type="EMBL" id="BMJG01000028">
    <property type="protein sequence ID" value="GGC50811.1"/>
    <property type="molecule type" value="Genomic_DNA"/>
</dbReference>
<evidence type="ECO:0000256" key="1">
    <source>
        <dbReference type="SAM" id="Phobius"/>
    </source>
</evidence>
<keyword evidence="4" id="KW-1185">Reference proteome</keyword>
<feature type="transmembrane region" description="Helical" evidence="1">
    <location>
        <begin position="46"/>
        <end position="64"/>
    </location>
</feature>
<organism evidence="3 4">
    <name type="scientific">Brevibacterium sediminis</name>
    <dbReference type="NCBI Taxonomy" id="1857024"/>
    <lineage>
        <taxon>Bacteria</taxon>
        <taxon>Bacillati</taxon>
        <taxon>Actinomycetota</taxon>
        <taxon>Actinomycetes</taxon>
        <taxon>Micrococcales</taxon>
        <taxon>Brevibacteriaceae</taxon>
        <taxon>Brevibacterium</taxon>
    </lineage>
</organism>
<dbReference type="PANTHER" id="PTHR35797">
    <property type="entry name" value="PROTEASE-RELATED"/>
    <property type="match status" value="1"/>
</dbReference>
<dbReference type="PANTHER" id="PTHR35797:SF1">
    <property type="entry name" value="PROTEASE"/>
    <property type="match status" value="1"/>
</dbReference>
<keyword evidence="1" id="KW-0812">Transmembrane</keyword>
<evidence type="ECO:0000259" key="2">
    <source>
        <dbReference type="Pfam" id="PF02517"/>
    </source>
</evidence>
<sequence>MTSFFVLANLLSWVTWTPYILSLNGVGAWGFRFPEILGTSQLLGVLPGAYIGPIGSAFLLTAVIDGRQGLKAWMGRLLRWRAAPIWYLIAVLAVPAGMVLTGLAFSAGNIIAPSVAVLAAYLPMLAFQFITTGLAEEPGWRDFALHRLQKVHSPLKSAFILGPLWTVWHLPLFLTEWGGYPDASWVRLAAFSVFCCSFNIVMSWVFNRTGESLPLSMLMHVSANNFASVMWSEIFPTLEGDGDLMWTAMAMGSTVAAILIVVTTKGRLGYHPVENAPGQDLR</sequence>
<keyword evidence="3" id="KW-0378">Hydrolase</keyword>
<dbReference type="Proteomes" id="UP000632322">
    <property type="component" value="Unassembled WGS sequence"/>
</dbReference>
<evidence type="ECO:0000313" key="4">
    <source>
        <dbReference type="Proteomes" id="UP000632322"/>
    </source>
</evidence>
<keyword evidence="3" id="KW-0645">Protease</keyword>
<name>A0ABQ1N4R6_9MICO</name>
<feature type="transmembrane region" description="Helical" evidence="1">
    <location>
        <begin position="111"/>
        <end position="134"/>
    </location>
</feature>
<feature type="domain" description="CAAX prenyl protease 2/Lysostaphin resistance protein A-like" evidence="2">
    <location>
        <begin position="121"/>
        <end position="224"/>
    </location>
</feature>
<keyword evidence="1" id="KW-1133">Transmembrane helix</keyword>